<dbReference type="EMBL" id="JBCLSQ010000039">
    <property type="protein sequence ID" value="MEY8538953.1"/>
    <property type="molecule type" value="Genomic_DNA"/>
</dbReference>
<comment type="caution">
    <text evidence="1">The sequence shown here is derived from an EMBL/GenBank/DDBJ whole genome shotgun (WGS) entry which is preliminary data.</text>
</comment>
<dbReference type="InterPro" id="IPR007927">
    <property type="entry name" value="DUF722"/>
</dbReference>
<keyword evidence="2" id="KW-1185">Reference proteome</keyword>
<dbReference type="RefSeq" id="WP_369918931.1">
    <property type="nucleotide sequence ID" value="NZ_JBCLSQ010000039.1"/>
</dbReference>
<accession>A0ABV4DB18</accession>
<reference evidence="1 2" key="1">
    <citation type="submission" date="2024-03" db="EMBL/GenBank/DDBJ databases">
        <title>Mouse gut bacterial collection (mGBC) of GemPharmatech.</title>
        <authorList>
            <person name="He Y."/>
            <person name="Dong L."/>
            <person name="Wu D."/>
            <person name="Gao X."/>
            <person name="Lin Z."/>
        </authorList>
    </citation>
    <scope>NUCLEOTIDE SEQUENCE [LARGE SCALE GENOMIC DNA]</scope>
    <source>
        <strain evidence="1 2">20-218</strain>
    </source>
</reference>
<sequence>MAKIDKIDRLIRDYVNGFIDKRIEAIENRYRYKSKIDNLGIRTAYSGVSEQERAILLKEQIENDPEIINLKYQKNQIEAWYHSYPDAKMICELRWKKNMQQWEIEQEMRMSRSTVYNRYVELKAEIIRWSGLEP</sequence>
<name>A0ABV4DB18_9LACT</name>
<dbReference type="Proteomes" id="UP001565242">
    <property type="component" value="Unassembled WGS sequence"/>
</dbReference>
<evidence type="ECO:0000313" key="2">
    <source>
        <dbReference type="Proteomes" id="UP001565242"/>
    </source>
</evidence>
<gene>
    <name evidence="1" type="ORF">AALM99_11035</name>
</gene>
<proteinExistence type="predicted"/>
<organism evidence="1 2">
    <name type="scientific">Lactococcus muris</name>
    <dbReference type="NCBI Taxonomy" id="2941330"/>
    <lineage>
        <taxon>Bacteria</taxon>
        <taxon>Bacillati</taxon>
        <taxon>Bacillota</taxon>
        <taxon>Bacilli</taxon>
        <taxon>Lactobacillales</taxon>
        <taxon>Streptococcaceae</taxon>
        <taxon>Lactococcus</taxon>
    </lineage>
</organism>
<evidence type="ECO:0000313" key="1">
    <source>
        <dbReference type="EMBL" id="MEY8538953.1"/>
    </source>
</evidence>
<protein>
    <submittedName>
        <fullName evidence="1">DUF722 domain-containing protein</fullName>
    </submittedName>
</protein>
<dbReference type="Pfam" id="PF05263">
    <property type="entry name" value="DUF722"/>
    <property type="match status" value="1"/>
</dbReference>